<dbReference type="SUPFAM" id="SSF51197">
    <property type="entry name" value="Clavaminate synthase-like"/>
    <property type="match status" value="1"/>
</dbReference>
<feature type="region of interest" description="Disordered" evidence="4">
    <location>
        <begin position="1"/>
        <end position="49"/>
    </location>
</feature>
<dbReference type="Proteomes" id="UP001595961">
    <property type="component" value="Unassembled WGS sequence"/>
</dbReference>
<comment type="caution">
    <text evidence="6">The sequence shown here is derived from an EMBL/GenBank/DDBJ whole genome shotgun (WGS) entry which is preliminary data.</text>
</comment>
<evidence type="ECO:0000256" key="4">
    <source>
        <dbReference type="SAM" id="MobiDB-lite"/>
    </source>
</evidence>
<dbReference type="RefSeq" id="WP_266149306.1">
    <property type="nucleotide sequence ID" value="NZ_CP064028.1"/>
</dbReference>
<sequence length="275" mass="30997">MATTGVAARRSRNKETPTATVTQKAPHHDERVVRVPPQSPSGNEEEPNMDSLYEWSSRAIRRVYDARIKTPPVLDVDTCFPDGRRFVAAWPQIRQEALAILEGAQAIPRFHEIMPAQAEISAADGRDWRMFLLKVYGQAIEAHMEACPMLAQLVSSSPDVLSATLSFLAPHKHIPRHCGPFRGILRFQLNLEAPVDAWGRPSSVLWLAGHEHRLGNGECLLWDDTYPHEVWNHSEQTRIALLLDVRRPDMPLRLRLLSRAVTTGVGMVARWRGFA</sequence>
<comment type="similarity">
    <text evidence="1">Belongs to the aspartyl/asparaginyl beta-hydroxylase family.</text>
</comment>
<reference evidence="7" key="1">
    <citation type="journal article" date="2019" name="Int. J. Syst. Evol. Microbiol.">
        <title>The Global Catalogue of Microorganisms (GCM) 10K type strain sequencing project: providing services to taxonomists for standard genome sequencing and annotation.</title>
        <authorList>
            <consortium name="The Broad Institute Genomics Platform"/>
            <consortium name="The Broad Institute Genome Sequencing Center for Infectious Disease"/>
            <person name="Wu L."/>
            <person name="Ma J."/>
        </authorList>
    </citation>
    <scope>NUCLEOTIDE SEQUENCE [LARGE SCALE GENOMIC DNA]</scope>
    <source>
        <strain evidence="7">CCM 4481</strain>
    </source>
</reference>
<dbReference type="EMBL" id="JBHSGA010000017">
    <property type="protein sequence ID" value="MFC4527313.1"/>
    <property type="molecule type" value="Genomic_DNA"/>
</dbReference>
<dbReference type="Gene3D" id="2.60.120.330">
    <property type="entry name" value="B-lactam Antibiotic, Isopenicillin N Synthase, Chain"/>
    <property type="match status" value="1"/>
</dbReference>
<evidence type="ECO:0000259" key="5">
    <source>
        <dbReference type="Pfam" id="PF05118"/>
    </source>
</evidence>
<evidence type="ECO:0000256" key="1">
    <source>
        <dbReference type="ARBA" id="ARBA00007730"/>
    </source>
</evidence>
<evidence type="ECO:0000256" key="3">
    <source>
        <dbReference type="ARBA" id="ARBA00023002"/>
    </source>
</evidence>
<proteinExistence type="inferred from homology"/>
<organism evidence="6 7">
    <name type="scientific">Dyella halodurans</name>
    <dbReference type="NCBI Taxonomy" id="1920171"/>
    <lineage>
        <taxon>Bacteria</taxon>
        <taxon>Pseudomonadati</taxon>
        <taxon>Pseudomonadota</taxon>
        <taxon>Gammaproteobacteria</taxon>
        <taxon>Lysobacterales</taxon>
        <taxon>Rhodanobacteraceae</taxon>
        <taxon>Dyella</taxon>
    </lineage>
</organism>
<evidence type="ECO:0000313" key="7">
    <source>
        <dbReference type="Proteomes" id="UP001595961"/>
    </source>
</evidence>
<keyword evidence="7" id="KW-1185">Reference proteome</keyword>
<evidence type="ECO:0000313" key="6">
    <source>
        <dbReference type="EMBL" id="MFC4527313.1"/>
    </source>
</evidence>
<dbReference type="InterPro" id="IPR027443">
    <property type="entry name" value="IPNS-like_sf"/>
</dbReference>
<dbReference type="PANTHER" id="PTHR46332">
    <property type="entry name" value="ASPARTATE BETA-HYDROXYLASE DOMAIN-CONTAINING PROTEIN 2"/>
    <property type="match status" value="1"/>
</dbReference>
<dbReference type="PANTHER" id="PTHR46332:SF5">
    <property type="entry name" value="ASPARTATE BETA-HYDROXYLASE DOMAIN CONTAINING 2"/>
    <property type="match status" value="1"/>
</dbReference>
<keyword evidence="2" id="KW-0223">Dioxygenase</keyword>
<feature type="domain" description="Aspartyl/asparaginy/proline hydroxylase" evidence="5">
    <location>
        <begin position="89"/>
        <end position="248"/>
    </location>
</feature>
<protein>
    <submittedName>
        <fullName evidence="6">Aspartyl/asparaginyl beta-hydroxylase domain-containing protein</fullName>
    </submittedName>
</protein>
<accession>A0ABV9C2R4</accession>
<keyword evidence="3" id="KW-0560">Oxidoreductase</keyword>
<dbReference type="InterPro" id="IPR007803">
    <property type="entry name" value="Asp/Arg/Pro-Hydrxlase"/>
</dbReference>
<evidence type="ECO:0000256" key="2">
    <source>
        <dbReference type="ARBA" id="ARBA00022964"/>
    </source>
</evidence>
<gene>
    <name evidence="6" type="ORF">ACFO5W_11780</name>
</gene>
<name>A0ABV9C2R4_9GAMM</name>
<dbReference type="Pfam" id="PF05118">
    <property type="entry name" value="Asp_Arg_Hydrox"/>
    <property type="match status" value="1"/>
</dbReference>
<dbReference type="InterPro" id="IPR051821">
    <property type="entry name" value="Asp/Asn_beta-hydroxylase"/>
</dbReference>